<dbReference type="OrthoDB" id="10419963at2759"/>
<gene>
    <name evidence="1" type="ORF">TRAPUB_11179</name>
</gene>
<protein>
    <submittedName>
        <fullName evidence="1">Uncharacterized protein</fullName>
    </submittedName>
</protein>
<dbReference type="EMBL" id="MNAD01000502">
    <property type="protein sequence ID" value="OJT12272.1"/>
    <property type="molecule type" value="Genomic_DNA"/>
</dbReference>
<keyword evidence="2" id="KW-1185">Reference proteome</keyword>
<evidence type="ECO:0000313" key="1">
    <source>
        <dbReference type="EMBL" id="OJT12272.1"/>
    </source>
</evidence>
<organism evidence="1 2">
    <name type="scientific">Trametes pubescens</name>
    <name type="common">White-rot fungus</name>
    <dbReference type="NCBI Taxonomy" id="154538"/>
    <lineage>
        <taxon>Eukaryota</taxon>
        <taxon>Fungi</taxon>
        <taxon>Dikarya</taxon>
        <taxon>Basidiomycota</taxon>
        <taxon>Agaricomycotina</taxon>
        <taxon>Agaricomycetes</taxon>
        <taxon>Polyporales</taxon>
        <taxon>Polyporaceae</taxon>
        <taxon>Trametes</taxon>
    </lineage>
</organism>
<evidence type="ECO:0000313" key="2">
    <source>
        <dbReference type="Proteomes" id="UP000184267"/>
    </source>
</evidence>
<dbReference type="Proteomes" id="UP000184267">
    <property type="component" value="Unassembled WGS sequence"/>
</dbReference>
<accession>A0A1M2VXM7</accession>
<comment type="caution">
    <text evidence="1">The sequence shown here is derived from an EMBL/GenBank/DDBJ whole genome shotgun (WGS) entry which is preliminary data.</text>
</comment>
<proteinExistence type="predicted"/>
<name>A0A1M2VXM7_TRAPU</name>
<reference evidence="1 2" key="1">
    <citation type="submission" date="2016-10" db="EMBL/GenBank/DDBJ databases">
        <title>Genome sequence of the basidiomycete white-rot fungus Trametes pubescens.</title>
        <authorList>
            <person name="Makela M.R."/>
            <person name="Granchi Z."/>
            <person name="Peng M."/>
            <person name="De Vries R.P."/>
            <person name="Grigoriev I."/>
            <person name="Riley R."/>
            <person name="Hilden K."/>
        </authorList>
    </citation>
    <scope>NUCLEOTIDE SEQUENCE [LARGE SCALE GENOMIC DNA]</scope>
    <source>
        <strain evidence="1 2">FBCC735</strain>
    </source>
</reference>
<sequence>MAYETTLDTDAISTATICLPDLPSHYVLDYFVNLHESITRHVGSTEDQHRHPHDETLPLRQAHAQPGNYAPIEQILFDSLYQETRRLSDSVTKTPNAHTGAPGNPDAQFKYLLSVREYLRYAAGALTANASDSDNKDHHIIRGRTHDVLSTLASILRDHSGAPSGFYIATSAKYRRFVHDIVNTLNHSHLIFVPIFPEKLVDWVKRSSNAVSKPVRARSEDSESIGNYGVNVYSSEDTLESLASLEKALRTLEDFCVAWKRLEDLAWRHAGSQSKEVQTDPIVDETVLEAIPLST</sequence>
<dbReference type="AlphaFoldDB" id="A0A1M2VXM7"/>